<protein>
    <submittedName>
        <fullName evidence="7">Sestrin-1 isoform X1</fullName>
    </submittedName>
</protein>
<dbReference type="GO" id="GO:1904262">
    <property type="term" value="P:negative regulation of TORC1 signaling"/>
    <property type="evidence" value="ECO:0007669"/>
    <property type="project" value="TreeGrafter"/>
</dbReference>
<dbReference type="InterPro" id="IPR006730">
    <property type="entry name" value="Sestrin"/>
</dbReference>
<dbReference type="GO" id="GO:0005737">
    <property type="term" value="C:cytoplasm"/>
    <property type="evidence" value="ECO:0007669"/>
    <property type="project" value="UniProtKB-SubCell"/>
</dbReference>
<dbReference type="Proteomes" id="UP000515152">
    <property type="component" value="Chromosome 15"/>
</dbReference>
<dbReference type="InterPro" id="IPR029032">
    <property type="entry name" value="AhpD-like"/>
</dbReference>
<dbReference type="GO" id="GO:1990253">
    <property type="term" value="P:cellular response to leucine starvation"/>
    <property type="evidence" value="ECO:0007669"/>
    <property type="project" value="TreeGrafter"/>
</dbReference>
<dbReference type="RefSeq" id="XP_031438130.1">
    <property type="nucleotide sequence ID" value="XM_031582270.2"/>
</dbReference>
<dbReference type="SUPFAM" id="SSF69118">
    <property type="entry name" value="AhpD-like"/>
    <property type="match status" value="1"/>
</dbReference>
<evidence type="ECO:0000313" key="7">
    <source>
        <dbReference type="RefSeq" id="XP_031438130.1"/>
    </source>
</evidence>
<evidence type="ECO:0000256" key="5">
    <source>
        <dbReference type="ARBA" id="ARBA00049242"/>
    </source>
</evidence>
<evidence type="ECO:0000256" key="1">
    <source>
        <dbReference type="ARBA" id="ARBA00004496"/>
    </source>
</evidence>
<comment type="catalytic activity">
    <reaction evidence="5">
        <text>a hydroperoxide + L-cysteinyl-[protein] = S-hydroxy-L-cysteinyl-[protein] + an alcohol</text>
        <dbReference type="Rhea" id="RHEA:67124"/>
        <dbReference type="Rhea" id="RHEA-COMP:10131"/>
        <dbReference type="Rhea" id="RHEA-COMP:17193"/>
        <dbReference type="ChEBI" id="CHEBI:29950"/>
        <dbReference type="ChEBI" id="CHEBI:30879"/>
        <dbReference type="ChEBI" id="CHEBI:35924"/>
        <dbReference type="ChEBI" id="CHEBI:61973"/>
    </reaction>
    <physiologicalReaction direction="left-to-right" evidence="5">
        <dbReference type="Rhea" id="RHEA:67125"/>
    </physiologicalReaction>
</comment>
<keyword evidence="6" id="KW-1185">Reference proteome</keyword>
<dbReference type="CTD" id="27244"/>
<dbReference type="GO" id="GO:0016684">
    <property type="term" value="F:oxidoreductase activity, acting on peroxide as acceptor"/>
    <property type="evidence" value="ECO:0007669"/>
    <property type="project" value="TreeGrafter"/>
</dbReference>
<dbReference type="PANTHER" id="PTHR12474">
    <property type="entry name" value="P53 REGULATED PA26 NUCLEAR PROTEIN SESTRIN"/>
    <property type="match status" value="1"/>
</dbReference>
<dbReference type="Pfam" id="PF04636">
    <property type="entry name" value="PA26"/>
    <property type="match status" value="1"/>
</dbReference>
<dbReference type="OrthoDB" id="337464at2759"/>
<keyword evidence="3" id="KW-0963">Cytoplasm</keyword>
<accession>A0A6P8GTL0</accession>
<sequence>MEDVQDPLARWDALCSRDRSSREATMEVINQEVLRRAEGIGPLSPGAATCPSQAADLNDMLARILMFSKRCPFGDVREKCSGILQSVQDMGVRIPRPLVNGPSRFIPEKEILQVSKVDDRMVSIFEDAFATLGRLDNISLVMGFHPQYLESFLRTQHYLLQMDGPLSLQYRHYIGIMAAARHQCSYLVNLHVNDFLQVGGDQKWLKGLDMAPCKLQMLGELNKILAHRPWLLTKEHIENLLKAEEHSWSLAELIHAVVLLTHYHSLASFTFGCGISPEIHTDGGHTFRPPSLSGYCVCDIANGNGVAHEMDRNHLATEVGGEVEVLIERMKQLQECRDEEEASQEEMATRFEREKTESMLVATAEDEESVPSRDVSRHFEDPSYGYKDFSRRGEHVPTLRVQDYSWEDHGYSLVNRLYPDVGQLLDEKFQMAYNLTYNTMAMHHGVDTSMLRRAIWNYIHCMFGIRYDDYDYGEINQLLDRSFKVYIKTMVCCPEKTTKRMYESFWRQFKHSEKVHVNLLLMEARMQAELLYALRAITRYMT</sequence>
<dbReference type="GO" id="GO:0005634">
    <property type="term" value="C:nucleus"/>
    <property type="evidence" value="ECO:0007669"/>
    <property type="project" value="InterPro"/>
</dbReference>
<comment type="subcellular location">
    <subcellularLocation>
        <location evidence="1">Cytoplasm</location>
    </subcellularLocation>
</comment>
<dbReference type="GO" id="GO:0071233">
    <property type="term" value="P:cellular response to L-leucine"/>
    <property type="evidence" value="ECO:0007669"/>
    <property type="project" value="TreeGrafter"/>
</dbReference>
<evidence type="ECO:0000256" key="2">
    <source>
        <dbReference type="ARBA" id="ARBA00008350"/>
    </source>
</evidence>
<dbReference type="GO" id="GO:1901031">
    <property type="term" value="P:regulation of response to reactive oxygen species"/>
    <property type="evidence" value="ECO:0007669"/>
    <property type="project" value="InterPro"/>
</dbReference>
<gene>
    <name evidence="7" type="primary">sesn1</name>
</gene>
<dbReference type="GO" id="GO:0070728">
    <property type="term" value="F:L-leucine binding"/>
    <property type="evidence" value="ECO:0007669"/>
    <property type="project" value="TreeGrafter"/>
</dbReference>
<evidence type="ECO:0000256" key="4">
    <source>
        <dbReference type="ARBA" id="ARBA00023002"/>
    </source>
</evidence>
<keyword evidence="4" id="KW-0560">Oxidoreductase</keyword>
<evidence type="ECO:0000256" key="3">
    <source>
        <dbReference type="ARBA" id="ARBA00022490"/>
    </source>
</evidence>
<proteinExistence type="inferred from homology"/>
<dbReference type="GO" id="GO:0016239">
    <property type="term" value="P:positive regulation of macroautophagy"/>
    <property type="evidence" value="ECO:0007669"/>
    <property type="project" value="TreeGrafter"/>
</dbReference>
<evidence type="ECO:0000313" key="6">
    <source>
        <dbReference type="Proteomes" id="UP000515152"/>
    </source>
</evidence>
<name>A0A6P8GTL0_CLUHA</name>
<organism evidence="6 7">
    <name type="scientific">Clupea harengus</name>
    <name type="common">Atlantic herring</name>
    <dbReference type="NCBI Taxonomy" id="7950"/>
    <lineage>
        <taxon>Eukaryota</taxon>
        <taxon>Metazoa</taxon>
        <taxon>Chordata</taxon>
        <taxon>Craniata</taxon>
        <taxon>Vertebrata</taxon>
        <taxon>Euteleostomi</taxon>
        <taxon>Actinopterygii</taxon>
        <taxon>Neopterygii</taxon>
        <taxon>Teleostei</taxon>
        <taxon>Clupei</taxon>
        <taxon>Clupeiformes</taxon>
        <taxon>Clupeoidei</taxon>
        <taxon>Clupeidae</taxon>
        <taxon>Clupea</taxon>
    </lineage>
</organism>
<dbReference type="AlphaFoldDB" id="A0A6P8GTL0"/>
<dbReference type="FunFam" id="1.20.1290.10:FF:000001">
    <property type="entry name" value="Sestrin 1"/>
    <property type="match status" value="1"/>
</dbReference>
<dbReference type="GeneID" id="105904205"/>
<dbReference type="Gene3D" id="1.20.1290.10">
    <property type="entry name" value="AhpD-like"/>
    <property type="match status" value="1"/>
</dbReference>
<comment type="similarity">
    <text evidence="2">Belongs to the sestrin family.</text>
</comment>
<dbReference type="PANTHER" id="PTHR12474:SF3">
    <property type="entry name" value="SESTRIN-1"/>
    <property type="match status" value="1"/>
</dbReference>
<reference evidence="7" key="1">
    <citation type="submission" date="2025-08" db="UniProtKB">
        <authorList>
            <consortium name="RefSeq"/>
        </authorList>
    </citation>
    <scope>IDENTIFICATION</scope>
</reference>